<sequence length="672" mass="75220">MTKNKAQNRIDKLKEVINHHRYLYHVLDTAEISDFALDSLKHELSNLEQQFPEFITSDSPSQRVGGEPLAKFKKINHKVPMLSLNDVFDEAEVTDWYSRMEKLSPTDKFDFFCEYKMDGFAVSLIYKQGIFIKGATRGDGKVGEDVTQNLKTIESVPLKLQLSKKLNAINMIDLEQEIEVRGEIYMEKKDFENINKERNKKNEPIYANPRNTAAGSIRQLDPAVAGSRNLKFMAYAITSELGLQTHEQEHELLRSLGFKSDVGELAKNILEVISVWKKIDEYREKLPFEIDGVVINVNSRTLFKKLGIIGKAPRASVAFKFRGKEATTKVLDIVPQVGRTGALTPVAILNPVKVGGVTISRASLHNHDEIDRLDVRIGDTVIVQRAGDVIPDIVKSFPNLRTGYEKKFHMPAHCPVCSSKVVRKDWEVSHRCSNKNCGAILRERIYHFVSKKAFNIVGLGPQKIDALLDEGLIKDASDIFELTEGDVTPLERFAEKSVSNLIKSIESAKKISLAKFIYALGIVHVGEETAIDLAKSFENIKKLQSASQDDLISVKDIGPVAAQSVANWFGEKKNKNFIDRVINLGVVVEEESPRKENNKFKGKTFVFTGELEAITRDNAKAKVRDAGAEVSGSVSNKTDYVIAGKNAGSKYSLAKKLGIKILNENEFLKLIK</sequence>
<accession>A0A2M8KDM6</accession>
<dbReference type="InterPro" id="IPR012340">
    <property type="entry name" value="NA-bd_OB-fold"/>
</dbReference>
<dbReference type="Gene3D" id="3.40.50.10190">
    <property type="entry name" value="BRCT domain"/>
    <property type="match status" value="1"/>
</dbReference>
<keyword evidence="11 14" id="KW-0234">DNA repair</keyword>
<keyword evidence="4 14" id="KW-0436">Ligase</keyword>
<evidence type="ECO:0000256" key="10">
    <source>
        <dbReference type="ARBA" id="ARBA00023027"/>
    </source>
</evidence>
<dbReference type="HAMAP" id="MF_01588">
    <property type="entry name" value="DNA_ligase_A"/>
    <property type="match status" value="1"/>
</dbReference>
<dbReference type="GO" id="GO:0046872">
    <property type="term" value="F:metal ion binding"/>
    <property type="evidence" value="ECO:0007669"/>
    <property type="project" value="UniProtKB-KW"/>
</dbReference>
<evidence type="ECO:0000256" key="1">
    <source>
        <dbReference type="ARBA" id="ARBA00004067"/>
    </source>
</evidence>
<evidence type="ECO:0000256" key="4">
    <source>
        <dbReference type="ARBA" id="ARBA00022598"/>
    </source>
</evidence>
<evidence type="ECO:0000256" key="2">
    <source>
        <dbReference type="ARBA" id="ARBA00012722"/>
    </source>
</evidence>
<dbReference type="EMBL" id="PFDW01000063">
    <property type="protein sequence ID" value="PJE58015.1"/>
    <property type="molecule type" value="Genomic_DNA"/>
</dbReference>
<dbReference type="CDD" id="cd00114">
    <property type="entry name" value="LIGANc"/>
    <property type="match status" value="1"/>
</dbReference>
<comment type="caution">
    <text evidence="16">The sequence shown here is derived from an EMBL/GenBank/DDBJ whole genome shotgun (WGS) entry which is preliminary data.</text>
</comment>
<dbReference type="Gene3D" id="1.10.150.20">
    <property type="entry name" value="5' to 3' exonuclease, C-terminal subdomain"/>
    <property type="match status" value="2"/>
</dbReference>
<dbReference type="GO" id="GO:0006281">
    <property type="term" value="P:DNA repair"/>
    <property type="evidence" value="ECO:0007669"/>
    <property type="project" value="UniProtKB-KW"/>
</dbReference>
<feature type="binding site" evidence="14">
    <location>
        <position position="417"/>
    </location>
    <ligand>
        <name>Zn(2+)</name>
        <dbReference type="ChEBI" id="CHEBI:29105"/>
    </ligand>
</feature>
<feature type="binding site" evidence="14">
    <location>
        <begin position="83"/>
        <end position="84"/>
    </location>
    <ligand>
        <name>NAD(+)</name>
        <dbReference type="ChEBI" id="CHEBI:57540"/>
    </ligand>
</feature>
<reference evidence="17" key="1">
    <citation type="submission" date="2017-09" db="EMBL/GenBank/DDBJ databases">
        <title>Depth-based differentiation of microbial function through sediment-hosted aquifers and enrichment of novel symbionts in the deep terrestrial subsurface.</title>
        <authorList>
            <person name="Probst A.J."/>
            <person name="Ladd B."/>
            <person name="Jarett J.K."/>
            <person name="Geller-Mcgrath D.E."/>
            <person name="Sieber C.M.K."/>
            <person name="Emerson J.B."/>
            <person name="Anantharaman K."/>
            <person name="Thomas B.C."/>
            <person name="Malmstrom R."/>
            <person name="Stieglmeier M."/>
            <person name="Klingl A."/>
            <person name="Woyke T."/>
            <person name="Ryan C.M."/>
            <person name="Banfield J.F."/>
        </authorList>
    </citation>
    <scope>NUCLEOTIDE SEQUENCE [LARGE SCALE GENOMIC DNA]</scope>
</reference>
<dbReference type="SUPFAM" id="SSF56091">
    <property type="entry name" value="DNA ligase/mRNA capping enzyme, catalytic domain"/>
    <property type="match status" value="1"/>
</dbReference>
<dbReference type="Pfam" id="PF12826">
    <property type="entry name" value="HHH_2"/>
    <property type="match status" value="1"/>
</dbReference>
<evidence type="ECO:0000259" key="15">
    <source>
        <dbReference type="PROSITE" id="PS50172"/>
    </source>
</evidence>
<dbReference type="CDD" id="cd17748">
    <property type="entry name" value="BRCT_DNA_ligase_like"/>
    <property type="match status" value="1"/>
</dbReference>
<feature type="domain" description="BRCT" evidence="15">
    <location>
        <begin position="595"/>
        <end position="672"/>
    </location>
</feature>
<comment type="function">
    <text evidence="1 14">DNA ligase that catalyzes the formation of phosphodiester linkages between 5'-phosphoryl and 3'-hydroxyl groups in double-stranded DNA using NAD as a coenzyme and as the energy source for the reaction. It is essential for DNA replication and repair of damaged DNA.</text>
</comment>
<dbReference type="GO" id="GO:0006260">
    <property type="term" value="P:DNA replication"/>
    <property type="evidence" value="ECO:0007669"/>
    <property type="project" value="UniProtKB-KW"/>
</dbReference>
<evidence type="ECO:0000256" key="11">
    <source>
        <dbReference type="ARBA" id="ARBA00023204"/>
    </source>
</evidence>
<dbReference type="InterPro" id="IPR001679">
    <property type="entry name" value="DNA_ligase"/>
</dbReference>
<evidence type="ECO:0000256" key="9">
    <source>
        <dbReference type="ARBA" id="ARBA00022842"/>
    </source>
</evidence>
<dbReference type="Pfam" id="PF00533">
    <property type="entry name" value="BRCT"/>
    <property type="match status" value="1"/>
</dbReference>
<dbReference type="Proteomes" id="UP000231450">
    <property type="component" value="Unassembled WGS sequence"/>
</dbReference>
<feature type="binding site" evidence="14">
    <location>
        <position position="114"/>
    </location>
    <ligand>
        <name>NAD(+)</name>
        <dbReference type="ChEBI" id="CHEBI:57540"/>
    </ligand>
</feature>
<keyword evidence="14" id="KW-0464">Manganese</keyword>
<feature type="active site" description="N6-AMP-lysine intermediate" evidence="14">
    <location>
        <position position="116"/>
    </location>
</feature>
<dbReference type="Gene3D" id="6.20.10.30">
    <property type="match status" value="1"/>
</dbReference>
<dbReference type="InterPro" id="IPR004150">
    <property type="entry name" value="NAD_DNA_ligase_OB"/>
</dbReference>
<evidence type="ECO:0000256" key="7">
    <source>
        <dbReference type="ARBA" id="ARBA00022763"/>
    </source>
</evidence>
<keyword evidence="10 14" id="KW-0520">NAD</keyword>
<name>A0A2M8KDM6_9BACT</name>
<dbReference type="SMART" id="SM00532">
    <property type="entry name" value="LIGANc"/>
    <property type="match status" value="1"/>
</dbReference>
<dbReference type="PROSITE" id="PS50172">
    <property type="entry name" value="BRCT"/>
    <property type="match status" value="1"/>
</dbReference>
<dbReference type="NCBIfam" id="NF005932">
    <property type="entry name" value="PRK07956.1"/>
    <property type="match status" value="1"/>
</dbReference>
<comment type="caution">
    <text evidence="14">Lacks conserved residue(s) required for the propagation of feature annotation.</text>
</comment>
<dbReference type="InterPro" id="IPR001357">
    <property type="entry name" value="BRCT_dom"/>
</dbReference>
<keyword evidence="5 14" id="KW-0235">DNA replication</keyword>
<feature type="binding site" evidence="14">
    <location>
        <position position="437"/>
    </location>
    <ligand>
        <name>Zn(2+)</name>
        <dbReference type="ChEBI" id="CHEBI:29105"/>
    </ligand>
</feature>
<feature type="binding site" evidence="14">
    <location>
        <position position="432"/>
    </location>
    <ligand>
        <name>Zn(2+)</name>
        <dbReference type="ChEBI" id="CHEBI:29105"/>
    </ligand>
</feature>
<keyword evidence="9 14" id="KW-0460">Magnesium</keyword>
<dbReference type="InterPro" id="IPR033136">
    <property type="entry name" value="DNA_ligase_CS"/>
</dbReference>
<dbReference type="PIRSF" id="PIRSF001604">
    <property type="entry name" value="LigA"/>
    <property type="match status" value="1"/>
</dbReference>
<dbReference type="Pfam" id="PF03119">
    <property type="entry name" value="DNA_ligase_ZBD"/>
    <property type="match status" value="1"/>
</dbReference>
<feature type="binding site" evidence="14">
    <location>
        <position position="320"/>
    </location>
    <ligand>
        <name>NAD(+)</name>
        <dbReference type="ChEBI" id="CHEBI:57540"/>
    </ligand>
</feature>
<dbReference type="InterPro" id="IPR036420">
    <property type="entry name" value="BRCT_dom_sf"/>
</dbReference>
<dbReference type="InterPro" id="IPR041663">
    <property type="entry name" value="DisA/LigA_HHH"/>
</dbReference>
<dbReference type="EC" id="6.5.1.2" evidence="2 14"/>
<dbReference type="GO" id="GO:0005829">
    <property type="term" value="C:cytosol"/>
    <property type="evidence" value="ECO:0007669"/>
    <property type="project" value="TreeGrafter"/>
</dbReference>
<dbReference type="FunFam" id="1.10.150.20:FF:000007">
    <property type="entry name" value="DNA ligase"/>
    <property type="match status" value="1"/>
</dbReference>
<protein>
    <recommendedName>
        <fullName evidence="3 14">DNA ligase</fullName>
        <ecNumber evidence="2 14">6.5.1.2</ecNumber>
    </recommendedName>
    <alternativeName>
        <fullName evidence="14">Polydeoxyribonucleotide synthase [NAD(+)]</fullName>
    </alternativeName>
</protein>
<dbReference type="SUPFAM" id="SSF47781">
    <property type="entry name" value="RuvA domain 2-like"/>
    <property type="match status" value="1"/>
</dbReference>
<dbReference type="SUPFAM" id="SSF52113">
    <property type="entry name" value="BRCT domain"/>
    <property type="match status" value="1"/>
</dbReference>
<dbReference type="SMART" id="SM00292">
    <property type="entry name" value="BRCT"/>
    <property type="match status" value="1"/>
</dbReference>
<evidence type="ECO:0000256" key="13">
    <source>
        <dbReference type="ARBA" id="ARBA00060881"/>
    </source>
</evidence>
<dbReference type="InterPro" id="IPR013840">
    <property type="entry name" value="DNAligase_N"/>
</dbReference>
<keyword evidence="6 14" id="KW-0479">Metal-binding</keyword>
<keyword evidence="8 14" id="KW-0862">Zinc</keyword>
<organism evidence="16 17">
    <name type="scientific">Candidatus Portnoybacteria bacterium CG10_big_fil_rev_8_21_14_0_10_36_7</name>
    <dbReference type="NCBI Taxonomy" id="1974812"/>
    <lineage>
        <taxon>Bacteria</taxon>
        <taxon>Candidatus Portnoyibacteriota</taxon>
    </lineage>
</organism>
<evidence type="ECO:0000256" key="5">
    <source>
        <dbReference type="ARBA" id="ARBA00022705"/>
    </source>
</evidence>
<dbReference type="Gene3D" id="1.10.287.610">
    <property type="entry name" value="Helix hairpin bin"/>
    <property type="match status" value="1"/>
</dbReference>
<dbReference type="AlphaFoldDB" id="A0A2M8KDM6"/>
<comment type="cofactor">
    <cofactor evidence="14">
        <name>Mg(2+)</name>
        <dbReference type="ChEBI" id="CHEBI:18420"/>
    </cofactor>
    <cofactor evidence="14">
        <name>Mn(2+)</name>
        <dbReference type="ChEBI" id="CHEBI:29035"/>
    </cofactor>
</comment>
<dbReference type="GO" id="GO:0003911">
    <property type="term" value="F:DNA ligase (NAD+) activity"/>
    <property type="evidence" value="ECO:0007669"/>
    <property type="project" value="UniProtKB-UniRule"/>
</dbReference>
<dbReference type="FunFam" id="2.40.50.140:FF:000012">
    <property type="entry name" value="DNA ligase"/>
    <property type="match status" value="1"/>
</dbReference>
<evidence type="ECO:0000256" key="6">
    <source>
        <dbReference type="ARBA" id="ARBA00022723"/>
    </source>
</evidence>
<proteinExistence type="inferred from homology"/>
<dbReference type="PANTHER" id="PTHR23389:SF9">
    <property type="entry name" value="DNA LIGASE"/>
    <property type="match status" value="1"/>
</dbReference>
<dbReference type="InterPro" id="IPR004149">
    <property type="entry name" value="Znf_DNAligase_C4"/>
</dbReference>
<evidence type="ECO:0000313" key="17">
    <source>
        <dbReference type="Proteomes" id="UP000231450"/>
    </source>
</evidence>
<dbReference type="PANTHER" id="PTHR23389">
    <property type="entry name" value="CHROMOSOME TRANSMISSION FIDELITY FACTOR 18"/>
    <property type="match status" value="1"/>
</dbReference>
<dbReference type="Pfam" id="PF03120">
    <property type="entry name" value="OB_DNA_ligase"/>
    <property type="match status" value="1"/>
</dbReference>
<dbReference type="NCBIfam" id="TIGR00575">
    <property type="entry name" value="dnlj"/>
    <property type="match status" value="1"/>
</dbReference>
<evidence type="ECO:0000313" key="16">
    <source>
        <dbReference type="EMBL" id="PJE58015.1"/>
    </source>
</evidence>
<comment type="catalytic activity">
    <reaction evidence="12 14">
        <text>NAD(+) + (deoxyribonucleotide)n-3'-hydroxyl + 5'-phospho-(deoxyribonucleotide)m = (deoxyribonucleotide)n+m + AMP + beta-nicotinamide D-nucleotide.</text>
        <dbReference type="EC" id="6.5.1.2"/>
    </reaction>
</comment>
<dbReference type="Pfam" id="PF01653">
    <property type="entry name" value="DNA_ligase_aden"/>
    <property type="match status" value="1"/>
</dbReference>
<gene>
    <name evidence="14" type="primary">ligA</name>
    <name evidence="16" type="ORF">COU81_02965</name>
</gene>
<dbReference type="PROSITE" id="PS01056">
    <property type="entry name" value="DNA_LIGASE_N2"/>
    <property type="match status" value="1"/>
</dbReference>
<dbReference type="SUPFAM" id="SSF50249">
    <property type="entry name" value="Nucleic acid-binding proteins"/>
    <property type="match status" value="1"/>
</dbReference>
<keyword evidence="7 14" id="KW-0227">DNA damage</keyword>
<evidence type="ECO:0000256" key="3">
    <source>
        <dbReference type="ARBA" id="ARBA00013308"/>
    </source>
</evidence>
<dbReference type="FunFam" id="1.10.150.20:FF:000006">
    <property type="entry name" value="DNA ligase"/>
    <property type="match status" value="1"/>
</dbReference>
<feature type="binding site" evidence="14">
    <location>
        <position position="414"/>
    </location>
    <ligand>
        <name>Zn(2+)</name>
        <dbReference type="ChEBI" id="CHEBI:29105"/>
    </ligand>
</feature>
<evidence type="ECO:0000256" key="14">
    <source>
        <dbReference type="HAMAP-Rule" id="MF_01588"/>
    </source>
</evidence>
<evidence type="ECO:0000256" key="12">
    <source>
        <dbReference type="ARBA" id="ARBA00034005"/>
    </source>
</evidence>
<feature type="binding site" evidence="14">
    <location>
        <position position="137"/>
    </location>
    <ligand>
        <name>NAD(+)</name>
        <dbReference type="ChEBI" id="CHEBI:57540"/>
    </ligand>
</feature>
<evidence type="ECO:0000256" key="8">
    <source>
        <dbReference type="ARBA" id="ARBA00022833"/>
    </source>
</evidence>
<dbReference type="InterPro" id="IPR013839">
    <property type="entry name" value="DNAligase_adenylation"/>
</dbReference>
<comment type="similarity">
    <text evidence="13 14">Belongs to the NAD-dependent DNA ligase family. LigA subfamily.</text>
</comment>
<feature type="binding site" evidence="14">
    <location>
        <position position="183"/>
    </location>
    <ligand>
        <name>NAD(+)</name>
        <dbReference type="ChEBI" id="CHEBI:57540"/>
    </ligand>
</feature>
<dbReference type="InterPro" id="IPR010994">
    <property type="entry name" value="RuvA_2-like"/>
</dbReference>
<dbReference type="Gene3D" id="3.30.470.30">
    <property type="entry name" value="DNA ligase/mRNA capping enzyme"/>
    <property type="match status" value="1"/>
</dbReference>
<dbReference type="Gene3D" id="2.40.50.140">
    <property type="entry name" value="Nucleic acid-binding proteins"/>
    <property type="match status" value="1"/>
</dbReference>